<evidence type="ECO:0000313" key="9">
    <source>
        <dbReference type="Proteomes" id="UP000316968"/>
    </source>
</evidence>
<evidence type="ECO:0000256" key="5">
    <source>
        <dbReference type="SAM" id="MobiDB-lite"/>
    </source>
</evidence>
<organism evidence="8 9">
    <name type="scientific">Saccharibacillus brassicae</name>
    <dbReference type="NCBI Taxonomy" id="2583377"/>
    <lineage>
        <taxon>Bacteria</taxon>
        <taxon>Bacillati</taxon>
        <taxon>Bacillota</taxon>
        <taxon>Bacilli</taxon>
        <taxon>Bacillales</taxon>
        <taxon>Paenibacillaceae</taxon>
        <taxon>Saccharibacillus</taxon>
    </lineage>
</organism>
<protein>
    <submittedName>
        <fullName evidence="8">Iron-hydroxamate ABC transporter substrate-binding protein</fullName>
    </submittedName>
</protein>
<dbReference type="PROSITE" id="PS51257">
    <property type="entry name" value="PROKAR_LIPOPROTEIN"/>
    <property type="match status" value="1"/>
</dbReference>
<dbReference type="GO" id="GO:1901678">
    <property type="term" value="P:iron coordination entity transport"/>
    <property type="evidence" value="ECO:0007669"/>
    <property type="project" value="UniProtKB-ARBA"/>
</dbReference>
<proteinExistence type="inferred from homology"/>
<evidence type="ECO:0000256" key="1">
    <source>
        <dbReference type="ARBA" id="ARBA00004196"/>
    </source>
</evidence>
<dbReference type="InterPro" id="IPR002491">
    <property type="entry name" value="ABC_transptr_periplasmic_BD"/>
</dbReference>
<dbReference type="AlphaFoldDB" id="A0A4Y6UXN9"/>
<feature type="chain" id="PRO_5039694306" evidence="6">
    <location>
        <begin position="21"/>
        <end position="318"/>
    </location>
</feature>
<feature type="signal peptide" evidence="6">
    <location>
        <begin position="1"/>
        <end position="20"/>
    </location>
</feature>
<feature type="compositionally biased region" description="Low complexity" evidence="5">
    <location>
        <begin position="25"/>
        <end position="46"/>
    </location>
</feature>
<sequence>MKKILLPLLLLFVVALTACGGGQPAKTSGSSTAAAADPKAAETAEASTGTVTYQSENGPIQVPANPQRVVDLSSYTGTLIQLGVPVVGVDTWTKNNPNFKTDLADVPEVSADNIEKIIELQPDLIIASSDVKNADKLKQIAPLVTYTYNKVDYLTQIEEVSKAVNKGEEGAAWVADFKTRAQQAGEEIKDKIGADKTITVMEGDAKNLYIFGDAWGRGTEILYQAMGLKMPDKAKEMTSKQGYYELSLEVLPEYLGDYVIFSKTLSGDNSFQETDTYKNIPAVKNGQVYEVDATGFYFNDAKSLDYQLDFFKKSFLGE</sequence>
<comment type="subcellular location">
    <subcellularLocation>
        <location evidence="1">Cell envelope</location>
    </subcellularLocation>
</comment>
<keyword evidence="9" id="KW-1185">Reference proteome</keyword>
<keyword evidence="3" id="KW-0813">Transport</keyword>
<dbReference type="PANTHER" id="PTHR30532">
    <property type="entry name" value="IRON III DICITRATE-BINDING PERIPLASMIC PROTEIN"/>
    <property type="match status" value="1"/>
</dbReference>
<feature type="compositionally biased region" description="Polar residues" evidence="5">
    <location>
        <begin position="47"/>
        <end position="58"/>
    </location>
</feature>
<dbReference type="RefSeq" id="WP_141449054.1">
    <property type="nucleotide sequence ID" value="NZ_CP041217.1"/>
</dbReference>
<name>A0A4Y6UXN9_SACBS</name>
<dbReference type="Gene3D" id="3.40.50.1980">
    <property type="entry name" value="Nitrogenase molybdenum iron protein domain"/>
    <property type="match status" value="2"/>
</dbReference>
<dbReference type="PANTHER" id="PTHR30532:SF26">
    <property type="entry name" value="IRON(3+)-HYDROXAMATE-BINDING PROTEIN FHUD"/>
    <property type="match status" value="1"/>
</dbReference>
<dbReference type="GO" id="GO:0030288">
    <property type="term" value="C:outer membrane-bounded periplasmic space"/>
    <property type="evidence" value="ECO:0007669"/>
    <property type="project" value="TreeGrafter"/>
</dbReference>
<dbReference type="InterPro" id="IPR051313">
    <property type="entry name" value="Bact_iron-sidero_bind"/>
</dbReference>
<evidence type="ECO:0000313" key="8">
    <source>
        <dbReference type="EMBL" id="QDH22512.1"/>
    </source>
</evidence>
<dbReference type="PROSITE" id="PS50983">
    <property type="entry name" value="FE_B12_PBP"/>
    <property type="match status" value="1"/>
</dbReference>
<feature type="domain" description="Fe/B12 periplasmic-binding" evidence="7">
    <location>
        <begin position="67"/>
        <end position="318"/>
    </location>
</feature>
<dbReference type="Proteomes" id="UP000316968">
    <property type="component" value="Chromosome"/>
</dbReference>
<dbReference type="SUPFAM" id="SSF53807">
    <property type="entry name" value="Helical backbone' metal receptor"/>
    <property type="match status" value="1"/>
</dbReference>
<evidence type="ECO:0000256" key="6">
    <source>
        <dbReference type="SAM" id="SignalP"/>
    </source>
</evidence>
<keyword evidence="4 6" id="KW-0732">Signal</keyword>
<accession>A0A4Y6UXN9</accession>
<dbReference type="Pfam" id="PF01497">
    <property type="entry name" value="Peripla_BP_2"/>
    <property type="match status" value="1"/>
</dbReference>
<evidence type="ECO:0000256" key="3">
    <source>
        <dbReference type="ARBA" id="ARBA00022448"/>
    </source>
</evidence>
<dbReference type="KEGG" id="saca:FFV09_17695"/>
<comment type="similarity">
    <text evidence="2">Belongs to the bacterial solute-binding protein 8 family.</text>
</comment>
<evidence type="ECO:0000256" key="2">
    <source>
        <dbReference type="ARBA" id="ARBA00008814"/>
    </source>
</evidence>
<gene>
    <name evidence="8" type="ORF">FFV09_17695</name>
</gene>
<feature type="region of interest" description="Disordered" evidence="5">
    <location>
        <begin position="22"/>
        <end position="60"/>
    </location>
</feature>
<reference evidence="8 9" key="1">
    <citation type="submission" date="2019-06" db="EMBL/GenBank/DDBJ databases">
        <title>Saccharibacillus brassicae sp. nov., an endophytic bacterium isolated from Chinese cabbage seeds (Brassica pekinensis).</title>
        <authorList>
            <person name="Jiang L."/>
            <person name="Lee J."/>
            <person name="Kim S.W."/>
        </authorList>
    </citation>
    <scope>NUCLEOTIDE SEQUENCE [LARGE SCALE GENOMIC DNA]</scope>
    <source>
        <strain evidence="9">KCTC 43072 / ATSA2</strain>
    </source>
</reference>
<dbReference type="OrthoDB" id="2241086at2"/>
<evidence type="ECO:0000259" key="7">
    <source>
        <dbReference type="PROSITE" id="PS50983"/>
    </source>
</evidence>
<dbReference type="EMBL" id="CP041217">
    <property type="protein sequence ID" value="QDH22512.1"/>
    <property type="molecule type" value="Genomic_DNA"/>
</dbReference>
<dbReference type="CDD" id="cd01138">
    <property type="entry name" value="FeuA"/>
    <property type="match status" value="1"/>
</dbReference>
<evidence type="ECO:0000256" key="4">
    <source>
        <dbReference type="ARBA" id="ARBA00022729"/>
    </source>
</evidence>